<dbReference type="InterPro" id="IPR005000">
    <property type="entry name" value="Aldolase/citrate-lyase_domain"/>
</dbReference>
<evidence type="ECO:0000259" key="3">
    <source>
        <dbReference type="Pfam" id="PF03328"/>
    </source>
</evidence>
<sequence precursor="true">MKNRFCFRATLKSALFVFATLTVGTHLVSSAAAADGRGLVGLWSSGQVGFGYYVTGMPFTVETGRELAANPLLDFAFVNLEQDYAFEKARDVAEGLRSRGEDAAMTILVRIPPMSEAGVETSRARAEELIALGVDGVVFPHVESADEVRTAISFFEGVNVWSPSNPDGDFIVMFLLETPEVFAELEEIANIPGYSSLVCGIGSLTSALGGDREAAEKLNLELLAQAQRAGLADLITADTESVVTRVEQGFLGLIVYGPSADEVIRLGRAAAGR</sequence>
<feature type="signal peptide" evidence="2">
    <location>
        <begin position="1"/>
        <end position="34"/>
    </location>
</feature>
<dbReference type="InterPro" id="IPR015813">
    <property type="entry name" value="Pyrv/PenolPyrv_kinase-like_dom"/>
</dbReference>
<proteinExistence type="predicted"/>
<gene>
    <name evidence="4" type="ORF">PS2015_2771</name>
</gene>
<dbReference type="InterPro" id="IPR040442">
    <property type="entry name" value="Pyrv_kinase-like_dom_sf"/>
</dbReference>
<dbReference type="OrthoDB" id="86160at2"/>
<organism evidence="4 5">
    <name type="scientific">Pseudohongiella spirulinae</name>
    <dbReference type="NCBI Taxonomy" id="1249552"/>
    <lineage>
        <taxon>Bacteria</taxon>
        <taxon>Pseudomonadati</taxon>
        <taxon>Pseudomonadota</taxon>
        <taxon>Gammaproteobacteria</taxon>
        <taxon>Pseudomonadales</taxon>
        <taxon>Pseudohongiellaceae</taxon>
        <taxon>Pseudohongiella</taxon>
    </lineage>
</organism>
<dbReference type="EMBL" id="CP013189">
    <property type="protein sequence ID" value="ALO47403.1"/>
    <property type="molecule type" value="Genomic_DNA"/>
</dbReference>
<evidence type="ECO:0000256" key="2">
    <source>
        <dbReference type="SAM" id="SignalP"/>
    </source>
</evidence>
<dbReference type="GO" id="GO:0003824">
    <property type="term" value="F:catalytic activity"/>
    <property type="evidence" value="ECO:0007669"/>
    <property type="project" value="InterPro"/>
</dbReference>
<evidence type="ECO:0000313" key="5">
    <source>
        <dbReference type="Proteomes" id="UP000065641"/>
    </source>
</evidence>
<dbReference type="KEGG" id="pspi:PS2015_2771"/>
<reference evidence="4 5" key="1">
    <citation type="submission" date="2015-11" db="EMBL/GenBank/DDBJ databases">
        <authorList>
            <person name="Zhang Y."/>
            <person name="Guo Z."/>
        </authorList>
    </citation>
    <scope>NUCLEOTIDE SEQUENCE [LARGE SCALE GENOMIC DNA]</scope>
    <source>
        <strain evidence="4 5">KCTC 32221</strain>
    </source>
</reference>
<evidence type="ECO:0000313" key="4">
    <source>
        <dbReference type="EMBL" id="ALO47403.1"/>
    </source>
</evidence>
<feature type="chain" id="PRO_5006601654" evidence="2">
    <location>
        <begin position="35"/>
        <end position="273"/>
    </location>
</feature>
<dbReference type="AlphaFoldDB" id="A0A0S2KGG7"/>
<dbReference type="STRING" id="1249552.PS2015_2771"/>
<keyword evidence="1" id="KW-0479">Metal-binding</keyword>
<dbReference type="RefSeq" id="WP_058022797.1">
    <property type="nucleotide sequence ID" value="NZ_CP013189.1"/>
</dbReference>
<dbReference type="SUPFAM" id="SSF51621">
    <property type="entry name" value="Phosphoenolpyruvate/pyruvate domain"/>
    <property type="match status" value="1"/>
</dbReference>
<dbReference type="Gene3D" id="3.20.20.60">
    <property type="entry name" value="Phosphoenolpyruvate-binding domains"/>
    <property type="match status" value="2"/>
</dbReference>
<keyword evidence="5" id="KW-1185">Reference proteome</keyword>
<protein>
    <submittedName>
        <fullName evidence="4">2,4-dihydroxyhept-2-ene-1,7-dioic acid aldolase</fullName>
    </submittedName>
</protein>
<name>A0A0S2KGG7_9GAMM</name>
<dbReference type="Proteomes" id="UP000065641">
    <property type="component" value="Chromosome"/>
</dbReference>
<dbReference type="GO" id="GO:0046872">
    <property type="term" value="F:metal ion binding"/>
    <property type="evidence" value="ECO:0007669"/>
    <property type="project" value="UniProtKB-KW"/>
</dbReference>
<evidence type="ECO:0000256" key="1">
    <source>
        <dbReference type="ARBA" id="ARBA00022723"/>
    </source>
</evidence>
<dbReference type="Pfam" id="PF03328">
    <property type="entry name" value="HpcH_HpaI"/>
    <property type="match status" value="1"/>
</dbReference>
<accession>A0A0S2KGG7</accession>
<feature type="domain" description="HpcH/HpaI aldolase/citrate lyase" evidence="3">
    <location>
        <begin position="101"/>
        <end position="230"/>
    </location>
</feature>
<keyword evidence="2" id="KW-0732">Signal</keyword>